<evidence type="ECO:0000313" key="2">
    <source>
        <dbReference type="EMBL" id="PVZ12177.1"/>
    </source>
</evidence>
<dbReference type="GO" id="GO:0006487">
    <property type="term" value="P:protein N-linked glycosylation"/>
    <property type="evidence" value="ECO:0007669"/>
    <property type="project" value="TreeGrafter"/>
</dbReference>
<dbReference type="Pfam" id="PF00535">
    <property type="entry name" value="Glycos_transf_2"/>
    <property type="match status" value="1"/>
</dbReference>
<keyword evidence="2" id="KW-0808">Transferase</keyword>
<dbReference type="GeneID" id="94550432"/>
<feature type="domain" description="Glycosyltransferase 2-like" evidence="1">
    <location>
        <begin position="6"/>
        <end position="147"/>
    </location>
</feature>
<dbReference type="RefSeq" id="WP_116678985.1">
    <property type="nucleotide sequence ID" value="NZ_JBGYUN010000007.1"/>
</dbReference>
<keyword evidence="3" id="KW-1185">Reference proteome</keyword>
<dbReference type="SUPFAM" id="SSF53448">
    <property type="entry name" value="Nucleotide-diphospho-sugar transferases"/>
    <property type="match status" value="1"/>
</dbReference>
<protein>
    <submittedName>
        <fullName evidence="2">Glycosyltransferase involved in cell wall biosynthesis</fullName>
    </submittedName>
</protein>
<dbReference type="OrthoDB" id="952827at2"/>
<proteinExistence type="predicted"/>
<organism evidence="2 3">
    <name type="scientific">Porphyromonas loveana</name>
    <dbReference type="NCBI Taxonomy" id="1884669"/>
    <lineage>
        <taxon>Bacteria</taxon>
        <taxon>Pseudomonadati</taxon>
        <taxon>Bacteroidota</taxon>
        <taxon>Bacteroidia</taxon>
        <taxon>Bacteroidales</taxon>
        <taxon>Porphyromonadaceae</taxon>
        <taxon>Porphyromonas</taxon>
    </lineage>
</organism>
<sequence>MTQIDIVLPAYNPYQGWEEEAISHLSALSAALPEITLRVFIVPDGSKTGHSSDVRSRWSSSQWPVFYCDYSANQGKGYAVRYGVKQTDAPFVIYTDYDFPFTLDSYKQVIKSLLDGADVVIAHRESASYGRRIRFKREILSEISHFVNTFLSLPTTDTQGGLKGFSQVGKSIFLRTEIKRFLFDTEFICLARRKKVRIDVVHGAIRPNIILSAMKAKTIFREIYSLPRLIRARWFS</sequence>
<dbReference type="InterPro" id="IPR029044">
    <property type="entry name" value="Nucleotide-diphossugar_trans"/>
</dbReference>
<accession>A0A2U1FJ38</accession>
<dbReference type="InterPro" id="IPR001173">
    <property type="entry name" value="Glyco_trans_2-like"/>
</dbReference>
<dbReference type="AlphaFoldDB" id="A0A2U1FJ38"/>
<comment type="caution">
    <text evidence="2">The sequence shown here is derived from an EMBL/GenBank/DDBJ whole genome shotgun (WGS) entry which is preliminary data.</text>
</comment>
<dbReference type="PANTHER" id="PTHR10859">
    <property type="entry name" value="GLYCOSYL TRANSFERASE"/>
    <property type="match status" value="1"/>
</dbReference>
<gene>
    <name evidence="2" type="ORF">C7382_10564</name>
</gene>
<name>A0A2U1FJ38_9PORP</name>
<dbReference type="EMBL" id="QEKY01000005">
    <property type="protein sequence ID" value="PVZ12177.1"/>
    <property type="molecule type" value="Genomic_DNA"/>
</dbReference>
<dbReference type="GO" id="GO:0016740">
    <property type="term" value="F:transferase activity"/>
    <property type="evidence" value="ECO:0007669"/>
    <property type="project" value="UniProtKB-KW"/>
</dbReference>
<dbReference type="PANTHER" id="PTHR10859:SF91">
    <property type="entry name" value="DOLICHYL-PHOSPHATE BETA-GLUCOSYLTRANSFERASE"/>
    <property type="match status" value="1"/>
</dbReference>
<dbReference type="Proteomes" id="UP000245462">
    <property type="component" value="Unassembled WGS sequence"/>
</dbReference>
<reference evidence="2 3" key="1">
    <citation type="submission" date="2018-04" db="EMBL/GenBank/DDBJ databases">
        <title>Genomic Encyclopedia of Type Strains, Phase IV (KMG-IV): sequencing the most valuable type-strain genomes for metagenomic binning, comparative biology and taxonomic classification.</title>
        <authorList>
            <person name="Goeker M."/>
        </authorList>
    </citation>
    <scope>NUCLEOTIDE SEQUENCE [LARGE SCALE GENOMIC DNA]</scope>
    <source>
        <strain evidence="2 3">DSM 28520</strain>
    </source>
</reference>
<evidence type="ECO:0000259" key="1">
    <source>
        <dbReference type="Pfam" id="PF00535"/>
    </source>
</evidence>
<dbReference type="Gene3D" id="3.90.550.10">
    <property type="entry name" value="Spore Coat Polysaccharide Biosynthesis Protein SpsA, Chain A"/>
    <property type="match status" value="1"/>
</dbReference>
<evidence type="ECO:0000313" key="3">
    <source>
        <dbReference type="Proteomes" id="UP000245462"/>
    </source>
</evidence>